<keyword evidence="3" id="KW-1185">Reference proteome</keyword>
<evidence type="ECO:0000313" key="3">
    <source>
        <dbReference type="Proteomes" id="UP000037178"/>
    </source>
</evidence>
<accession>A0A0J9E8I5</accession>
<evidence type="ECO:0000313" key="2">
    <source>
        <dbReference type="EMBL" id="KMW59062.1"/>
    </source>
</evidence>
<evidence type="ECO:0000256" key="1">
    <source>
        <dbReference type="SAM" id="MobiDB-lite"/>
    </source>
</evidence>
<dbReference type="EMBL" id="LFTY01000002">
    <property type="protein sequence ID" value="KMW59062.1"/>
    <property type="molecule type" value="Genomic_DNA"/>
</dbReference>
<dbReference type="Proteomes" id="UP000037178">
    <property type="component" value="Unassembled WGS sequence"/>
</dbReference>
<dbReference type="AlphaFoldDB" id="A0A0J9E8I5"/>
<reference evidence="2 3" key="1">
    <citation type="submission" date="2015-06" db="EMBL/GenBank/DDBJ databases">
        <title>Draft genome sequence of an Alphaproteobacteria species associated to the Mediterranean sponge Oscarella lobularis.</title>
        <authorList>
            <person name="Jourda C."/>
            <person name="Santini S."/>
            <person name="Claverie J.-M."/>
        </authorList>
    </citation>
    <scope>NUCLEOTIDE SEQUENCE [LARGE SCALE GENOMIC DNA]</scope>
    <source>
        <strain evidence="2">IGS</strain>
    </source>
</reference>
<sequence length="37" mass="4149">MATGSFARPSAAQKGAADQQYLHRPPHPRARQFGMFY</sequence>
<organism evidence="2 3">
    <name type="scientific">Candidatus Rhodobacter oscarellae</name>
    <dbReference type="NCBI Taxonomy" id="1675527"/>
    <lineage>
        <taxon>Bacteria</taxon>
        <taxon>Pseudomonadati</taxon>
        <taxon>Pseudomonadota</taxon>
        <taxon>Alphaproteobacteria</taxon>
        <taxon>Rhodobacterales</taxon>
        <taxon>Rhodobacter group</taxon>
        <taxon>Rhodobacter</taxon>
    </lineage>
</organism>
<gene>
    <name evidence="2" type="ORF">AIOL_004043</name>
</gene>
<feature type="region of interest" description="Disordered" evidence="1">
    <location>
        <begin position="1"/>
        <end position="37"/>
    </location>
</feature>
<comment type="caution">
    <text evidence="2">The sequence shown here is derived from an EMBL/GenBank/DDBJ whole genome shotgun (WGS) entry which is preliminary data.</text>
</comment>
<protein>
    <submittedName>
        <fullName evidence="2">Uncharacterized protein</fullName>
    </submittedName>
</protein>
<dbReference type="PATRIC" id="fig|1675527.3.peg.4238"/>
<name>A0A0J9E8I5_9RHOB</name>
<proteinExistence type="predicted"/>